<comment type="catalytic activity">
    <reaction evidence="1">
        <text>ATP + protein L-histidine = ADP + protein N-phospho-L-histidine.</text>
        <dbReference type="EC" id="2.7.13.3"/>
    </reaction>
</comment>
<proteinExistence type="predicted"/>
<keyword evidence="10" id="KW-1185">Reference proteome</keyword>
<feature type="transmembrane region" description="Helical" evidence="7">
    <location>
        <begin position="154"/>
        <end position="173"/>
    </location>
</feature>
<dbReference type="Proteomes" id="UP001164187">
    <property type="component" value="Chromosome"/>
</dbReference>
<evidence type="ECO:0000256" key="1">
    <source>
        <dbReference type="ARBA" id="ARBA00000085"/>
    </source>
</evidence>
<dbReference type="PRINTS" id="PR01780">
    <property type="entry name" value="LANTIREGPROT"/>
</dbReference>
<comment type="subcellular location">
    <subcellularLocation>
        <location evidence="2">Membrane</location>
    </subcellularLocation>
</comment>
<dbReference type="SMART" id="SM00387">
    <property type="entry name" value="HATPase_c"/>
    <property type="match status" value="1"/>
</dbReference>
<evidence type="ECO:0000256" key="5">
    <source>
        <dbReference type="ARBA" id="ARBA00022777"/>
    </source>
</evidence>
<accession>A0ABY7JUF2</accession>
<evidence type="ECO:0000259" key="8">
    <source>
        <dbReference type="PROSITE" id="PS50109"/>
    </source>
</evidence>
<evidence type="ECO:0000313" key="10">
    <source>
        <dbReference type="Proteomes" id="UP001164187"/>
    </source>
</evidence>
<feature type="transmembrane region" description="Helical" evidence="7">
    <location>
        <begin position="20"/>
        <end position="40"/>
    </location>
</feature>
<dbReference type="SMART" id="SM00388">
    <property type="entry name" value="HisKA"/>
    <property type="match status" value="1"/>
</dbReference>
<dbReference type="EC" id="2.7.13.3" evidence="3"/>
<dbReference type="SUPFAM" id="SSF47384">
    <property type="entry name" value="Homodimeric domain of signal transducing histidine kinase"/>
    <property type="match status" value="1"/>
</dbReference>
<dbReference type="Gene3D" id="1.10.287.130">
    <property type="match status" value="1"/>
</dbReference>
<protein>
    <recommendedName>
        <fullName evidence="3">histidine kinase</fullName>
        <ecNumber evidence="3">2.7.13.3</ecNumber>
    </recommendedName>
</protein>
<dbReference type="Gene3D" id="3.30.565.10">
    <property type="entry name" value="Histidine kinase-like ATPase, C-terminal domain"/>
    <property type="match status" value="1"/>
</dbReference>
<reference evidence="9" key="1">
    <citation type="submission" date="2022-12" db="EMBL/GenBank/DDBJ databases">
        <title>Peptostreptococcus.</title>
        <authorList>
            <person name="Lee S.H."/>
        </authorList>
    </citation>
    <scope>NUCLEOTIDE SEQUENCE</scope>
    <source>
        <strain evidence="9">CBA3647</strain>
    </source>
</reference>
<dbReference type="GO" id="GO:0016301">
    <property type="term" value="F:kinase activity"/>
    <property type="evidence" value="ECO:0007669"/>
    <property type="project" value="UniProtKB-KW"/>
</dbReference>
<dbReference type="PANTHER" id="PTHR45453:SF3">
    <property type="entry name" value="HISTIDINE KINASE"/>
    <property type="match status" value="1"/>
</dbReference>
<feature type="domain" description="Histidine kinase" evidence="8">
    <location>
        <begin position="201"/>
        <end position="421"/>
    </location>
</feature>
<gene>
    <name evidence="9" type="ORF">O0R46_04870</name>
</gene>
<dbReference type="CDD" id="cd00082">
    <property type="entry name" value="HisKA"/>
    <property type="match status" value="1"/>
</dbReference>
<keyword evidence="6" id="KW-0902">Two-component regulatory system</keyword>
<name>A0ABY7JUF2_9FIRM</name>
<keyword evidence="7" id="KW-1133">Transmembrane helix</keyword>
<dbReference type="InterPro" id="IPR036097">
    <property type="entry name" value="HisK_dim/P_sf"/>
</dbReference>
<dbReference type="PANTHER" id="PTHR45453">
    <property type="entry name" value="PHOSPHATE REGULON SENSOR PROTEIN PHOR"/>
    <property type="match status" value="1"/>
</dbReference>
<keyword evidence="7" id="KW-0812">Transmembrane</keyword>
<sequence length="422" mass="48883">MKRLITKWNNLNLKFKLFTTTSILAISLAIVIFSVVYILLPTLYARERITNLDSVVTSLSYDLNGRSLVEAKVRLESLTSNNIMYAKLVADDGNIVYERNKFLINMHNYEEVNLSKENLSKTKKLYLNDAKEYTLYITSVYYPLRDTSDAIRGLFPIILAIVIALSFIGSYIYSELITRPLVAIIEKEKHQLSRKKEFIGAISHELKTPITVISGQLEGMMYGVGKFKNRDYYIKKCYDDAQDLSYLVEQMLEISKKELFEDNSDLSELNINELVEKVIAKHRFLYERKEQKVKIHIKNSSTIYANKQDIITVLSNVISNAIKYSPRYENIFINLYEYKKTLTGHMIKLTIENTGVVLTKEQLLKIFDPLYRVETSRNRKTGGSGIGLYFVSNILTKYNFKYKMYCGENSTIFSVDFEAYNK</sequence>
<organism evidence="9 10">
    <name type="scientific">Peptostreptococcus equinus</name>
    <dbReference type="NCBI Taxonomy" id="3003601"/>
    <lineage>
        <taxon>Bacteria</taxon>
        <taxon>Bacillati</taxon>
        <taxon>Bacillota</taxon>
        <taxon>Clostridia</taxon>
        <taxon>Peptostreptococcales</taxon>
        <taxon>Peptostreptococcaceae</taxon>
        <taxon>Peptostreptococcus</taxon>
    </lineage>
</organism>
<dbReference type="Pfam" id="PF02518">
    <property type="entry name" value="HATPase_c"/>
    <property type="match status" value="1"/>
</dbReference>
<evidence type="ECO:0000256" key="4">
    <source>
        <dbReference type="ARBA" id="ARBA00022679"/>
    </source>
</evidence>
<dbReference type="InterPro" id="IPR036890">
    <property type="entry name" value="HATPase_C_sf"/>
</dbReference>
<dbReference type="EMBL" id="CP114052">
    <property type="protein sequence ID" value="WAW15788.1"/>
    <property type="molecule type" value="Genomic_DNA"/>
</dbReference>
<dbReference type="InterPro" id="IPR005467">
    <property type="entry name" value="His_kinase_dom"/>
</dbReference>
<keyword evidence="4" id="KW-0808">Transferase</keyword>
<dbReference type="SUPFAM" id="SSF55874">
    <property type="entry name" value="ATPase domain of HSP90 chaperone/DNA topoisomerase II/histidine kinase"/>
    <property type="match status" value="1"/>
</dbReference>
<evidence type="ECO:0000256" key="2">
    <source>
        <dbReference type="ARBA" id="ARBA00004370"/>
    </source>
</evidence>
<keyword evidence="5 9" id="KW-0418">Kinase</keyword>
<evidence type="ECO:0000256" key="7">
    <source>
        <dbReference type="SAM" id="Phobius"/>
    </source>
</evidence>
<dbReference type="InterPro" id="IPR008358">
    <property type="entry name" value="Sig_transdc_His_kin/Pase_MprB"/>
</dbReference>
<evidence type="ECO:0000256" key="6">
    <source>
        <dbReference type="ARBA" id="ARBA00023012"/>
    </source>
</evidence>
<dbReference type="InterPro" id="IPR003661">
    <property type="entry name" value="HisK_dim/P_dom"/>
</dbReference>
<dbReference type="PROSITE" id="PS50109">
    <property type="entry name" value="HIS_KIN"/>
    <property type="match status" value="1"/>
</dbReference>
<dbReference type="InterPro" id="IPR003594">
    <property type="entry name" value="HATPase_dom"/>
</dbReference>
<keyword evidence="7" id="KW-0472">Membrane</keyword>
<dbReference type="RefSeq" id="WP_269312469.1">
    <property type="nucleotide sequence ID" value="NZ_CP114052.1"/>
</dbReference>
<dbReference type="InterPro" id="IPR050351">
    <property type="entry name" value="BphY/WalK/GraS-like"/>
</dbReference>
<evidence type="ECO:0000256" key="3">
    <source>
        <dbReference type="ARBA" id="ARBA00012438"/>
    </source>
</evidence>
<evidence type="ECO:0000313" key="9">
    <source>
        <dbReference type="EMBL" id="WAW15788.1"/>
    </source>
</evidence>
<dbReference type="Pfam" id="PF00512">
    <property type="entry name" value="HisKA"/>
    <property type="match status" value="1"/>
</dbReference>